<evidence type="ECO:0000256" key="11">
    <source>
        <dbReference type="ARBA" id="ARBA00023128"/>
    </source>
</evidence>
<comment type="catalytic activity">
    <reaction evidence="15">
        <text>testosterone + NAD(+) = androst-4-ene-3,17-dione + NADH + H(+)</text>
        <dbReference type="Rhea" id="RHEA:14929"/>
        <dbReference type="ChEBI" id="CHEBI:15378"/>
        <dbReference type="ChEBI" id="CHEBI:16422"/>
        <dbReference type="ChEBI" id="CHEBI:17347"/>
        <dbReference type="ChEBI" id="CHEBI:57540"/>
        <dbReference type="ChEBI" id="CHEBI:57945"/>
        <dbReference type="EC" id="1.1.1.239"/>
    </reaction>
    <physiologicalReaction direction="left-to-right" evidence="15">
        <dbReference type="Rhea" id="RHEA:14930"/>
    </physiologicalReaction>
</comment>
<dbReference type="PRINTS" id="PR00081">
    <property type="entry name" value="GDHRDH"/>
</dbReference>
<comment type="caution">
    <text evidence="26">The sequence shown here is derived from an EMBL/GenBank/DDBJ whole genome shotgun (WGS) entry which is preliminary data.</text>
</comment>
<keyword evidence="6" id="KW-0597">Phosphoprotein</keyword>
<dbReference type="EC" id="1.1.1.n12" evidence="4"/>
<gene>
    <name evidence="26" type="ORF">Pcinc_016693</name>
</gene>
<accession>A0AAE1FQT4</accession>
<evidence type="ECO:0000256" key="5">
    <source>
        <dbReference type="ARBA" id="ARBA00022516"/>
    </source>
</evidence>
<dbReference type="PANTHER" id="PTHR42760">
    <property type="entry name" value="SHORT-CHAIN DEHYDROGENASES/REDUCTASES FAMILY MEMBER"/>
    <property type="match status" value="1"/>
</dbReference>
<keyword evidence="7" id="KW-0276">Fatty acid metabolism</keyword>
<evidence type="ECO:0000256" key="4">
    <source>
        <dbReference type="ARBA" id="ARBA00012456"/>
    </source>
</evidence>
<evidence type="ECO:0000256" key="16">
    <source>
        <dbReference type="ARBA" id="ARBA00050435"/>
    </source>
</evidence>
<dbReference type="InterPro" id="IPR036291">
    <property type="entry name" value="NAD(P)-bd_dom_sf"/>
</dbReference>
<dbReference type="GO" id="GO:0008210">
    <property type="term" value="P:estrogen metabolic process"/>
    <property type="evidence" value="ECO:0007669"/>
    <property type="project" value="UniProtKB-ARBA"/>
</dbReference>
<comment type="pathway">
    <text evidence="13">Steroid biosynthesis; estrogen biosynthesis.</text>
</comment>
<evidence type="ECO:0000256" key="13">
    <source>
        <dbReference type="ARBA" id="ARBA00037929"/>
    </source>
</evidence>
<evidence type="ECO:0000256" key="15">
    <source>
        <dbReference type="ARBA" id="ARBA00050232"/>
    </source>
</evidence>
<dbReference type="PRINTS" id="PR00080">
    <property type="entry name" value="SDRFAMILY"/>
</dbReference>
<evidence type="ECO:0000256" key="21">
    <source>
        <dbReference type="ARBA" id="ARBA00077835"/>
    </source>
</evidence>
<dbReference type="GO" id="GO:0048038">
    <property type="term" value="F:quinone binding"/>
    <property type="evidence" value="ECO:0007669"/>
    <property type="project" value="TreeGrafter"/>
</dbReference>
<dbReference type="InterPro" id="IPR002347">
    <property type="entry name" value="SDR_fam"/>
</dbReference>
<evidence type="ECO:0000256" key="12">
    <source>
        <dbReference type="ARBA" id="ARBA00023160"/>
    </source>
</evidence>
<dbReference type="EC" id="1.1.1.239" evidence="19"/>
<comment type="catalytic activity">
    <reaction evidence="14">
        <text>17beta-estradiol + NAD(+) = estrone + NADH + H(+)</text>
        <dbReference type="Rhea" id="RHEA:24612"/>
        <dbReference type="ChEBI" id="CHEBI:15378"/>
        <dbReference type="ChEBI" id="CHEBI:16469"/>
        <dbReference type="ChEBI" id="CHEBI:17263"/>
        <dbReference type="ChEBI" id="CHEBI:57540"/>
        <dbReference type="ChEBI" id="CHEBI:57945"/>
        <dbReference type="EC" id="1.1.1.62"/>
    </reaction>
    <physiologicalReaction direction="left-to-right" evidence="14">
        <dbReference type="Rhea" id="RHEA:24613"/>
    </physiologicalReaction>
    <physiologicalReaction direction="right-to-left" evidence="14">
        <dbReference type="Rhea" id="RHEA:24614"/>
    </physiologicalReaction>
</comment>
<comment type="catalytic activity">
    <reaction evidence="17">
        <text>a (3R)-3-hydroxyacyl-CoA + NAD(+) = a 3-oxoacyl-CoA + NADH + H(+)</text>
        <dbReference type="Rhea" id="RHEA:32711"/>
        <dbReference type="ChEBI" id="CHEBI:15378"/>
        <dbReference type="ChEBI" id="CHEBI:57319"/>
        <dbReference type="ChEBI" id="CHEBI:57540"/>
        <dbReference type="ChEBI" id="CHEBI:57945"/>
        <dbReference type="ChEBI" id="CHEBI:90726"/>
        <dbReference type="EC" id="1.1.1.n12"/>
    </reaction>
    <physiologicalReaction direction="left-to-right" evidence="17">
        <dbReference type="Rhea" id="RHEA:32712"/>
    </physiologicalReaction>
</comment>
<dbReference type="Pfam" id="PF13561">
    <property type="entry name" value="adh_short_C2"/>
    <property type="match status" value="1"/>
</dbReference>
<evidence type="ECO:0000256" key="1">
    <source>
        <dbReference type="ARBA" id="ARBA00004305"/>
    </source>
</evidence>
<evidence type="ECO:0000256" key="23">
    <source>
        <dbReference type="ARBA" id="ARBA00081936"/>
    </source>
</evidence>
<evidence type="ECO:0000256" key="19">
    <source>
        <dbReference type="ARBA" id="ARBA00066822"/>
    </source>
</evidence>
<keyword evidence="12" id="KW-0275">Fatty acid biosynthesis</keyword>
<evidence type="ECO:0000256" key="20">
    <source>
        <dbReference type="ARBA" id="ARBA00070911"/>
    </source>
</evidence>
<dbReference type="EMBL" id="JAWQEG010001530">
    <property type="protein sequence ID" value="KAK3878685.1"/>
    <property type="molecule type" value="Genomic_DNA"/>
</dbReference>
<evidence type="ECO:0000256" key="25">
    <source>
        <dbReference type="ARBA" id="ARBA00083258"/>
    </source>
</evidence>
<keyword evidence="9" id="KW-0520">NAD</keyword>
<organism evidence="26 27">
    <name type="scientific">Petrolisthes cinctipes</name>
    <name type="common">Flat porcelain crab</name>
    <dbReference type="NCBI Taxonomy" id="88211"/>
    <lineage>
        <taxon>Eukaryota</taxon>
        <taxon>Metazoa</taxon>
        <taxon>Ecdysozoa</taxon>
        <taxon>Arthropoda</taxon>
        <taxon>Crustacea</taxon>
        <taxon>Multicrustacea</taxon>
        <taxon>Malacostraca</taxon>
        <taxon>Eumalacostraca</taxon>
        <taxon>Eucarida</taxon>
        <taxon>Decapoda</taxon>
        <taxon>Pleocyemata</taxon>
        <taxon>Anomura</taxon>
        <taxon>Galatheoidea</taxon>
        <taxon>Porcellanidae</taxon>
        <taxon>Petrolisthes</taxon>
    </lineage>
</organism>
<dbReference type="Gene3D" id="3.40.50.720">
    <property type="entry name" value="NAD(P)-binding Rossmann-like Domain"/>
    <property type="match status" value="1"/>
</dbReference>
<name>A0AAE1FQT4_PETCI</name>
<dbReference type="SUPFAM" id="SSF51735">
    <property type="entry name" value="NAD(P)-binding Rossmann-fold domains"/>
    <property type="match status" value="1"/>
</dbReference>
<evidence type="ECO:0000256" key="8">
    <source>
        <dbReference type="ARBA" id="ARBA00023002"/>
    </source>
</evidence>
<dbReference type="GO" id="GO:0005759">
    <property type="term" value="C:mitochondrial matrix"/>
    <property type="evidence" value="ECO:0007669"/>
    <property type="project" value="UniProtKB-SubCell"/>
</dbReference>
<protein>
    <recommendedName>
        <fullName evidence="20">(3R)-3-hydroxyacyl-CoA dehydrogenase</fullName>
        <ecNumber evidence="19">1.1.1.239</ecNumber>
        <ecNumber evidence="4">1.1.1.n12</ecNumber>
    </recommendedName>
    <alternativeName>
        <fullName evidence="22">17-beta-hydroxysteroid dehydrogenase 8</fullName>
    </alternativeName>
    <alternativeName>
        <fullName evidence="21">3-ketoacyl-[acyl-carrier-protein] reductase alpha subunit</fullName>
    </alternativeName>
    <alternativeName>
        <fullName evidence="24">3-oxoacyl-[acyl-carrier-protein] reductase</fullName>
    </alternativeName>
    <alternativeName>
        <fullName evidence="25">Estradiol 17-beta-dehydrogenase 8</fullName>
    </alternativeName>
    <alternativeName>
        <fullName evidence="23">Testosterone 17-beta-dehydrogenase 8</fullName>
    </alternativeName>
</protein>
<evidence type="ECO:0000256" key="22">
    <source>
        <dbReference type="ARBA" id="ARBA00081419"/>
    </source>
</evidence>
<proteinExistence type="inferred from homology"/>
<evidence type="ECO:0000256" key="18">
    <source>
        <dbReference type="ARBA" id="ARBA00065174"/>
    </source>
</evidence>
<comment type="pathway">
    <text evidence="2">Lipid metabolism; fatty acid biosynthesis.</text>
</comment>
<evidence type="ECO:0000313" key="26">
    <source>
        <dbReference type="EMBL" id="KAK3878685.1"/>
    </source>
</evidence>
<keyword evidence="11" id="KW-0496">Mitochondrion</keyword>
<evidence type="ECO:0000256" key="3">
    <source>
        <dbReference type="ARBA" id="ARBA00006484"/>
    </source>
</evidence>
<dbReference type="AlphaFoldDB" id="A0AAE1FQT4"/>
<evidence type="ECO:0000256" key="10">
    <source>
        <dbReference type="ARBA" id="ARBA00023098"/>
    </source>
</evidence>
<dbReference type="Proteomes" id="UP001286313">
    <property type="component" value="Unassembled WGS sequence"/>
</dbReference>
<dbReference type="GO" id="GO:0006633">
    <property type="term" value="P:fatty acid biosynthetic process"/>
    <property type="evidence" value="ECO:0007669"/>
    <property type="project" value="UniProtKB-KW"/>
</dbReference>
<evidence type="ECO:0000256" key="9">
    <source>
        <dbReference type="ARBA" id="ARBA00023027"/>
    </source>
</evidence>
<sequence length="247" mass="26051">MLGKIALVTGGGSGIGRACCEVLAREGARVVAADINLQSSQETLSLLPGSQQHMAVGVDVSDKGSVEAAFKSIQKHYGEPPSLLVNSAGIVALAPLTDTSEEEWMKIIDVNLKGTYLITQSFTKMLLDGRGEVQGTMVNVASILAKTGLPDFEPYAASKGGVVSLTKSCAAALIRKGIRVNCVLPGMIATPMIQLLKEDLQEDIKKITPLGRAGRPHEVAELIAFLLSDRSSYMVGSCVEVTGGYMM</sequence>
<evidence type="ECO:0000256" key="14">
    <source>
        <dbReference type="ARBA" id="ARBA00049069"/>
    </source>
</evidence>
<evidence type="ECO:0000313" key="27">
    <source>
        <dbReference type="Proteomes" id="UP001286313"/>
    </source>
</evidence>
<evidence type="ECO:0000256" key="24">
    <source>
        <dbReference type="ARBA" id="ARBA00083097"/>
    </source>
</evidence>
<comment type="subunit">
    <text evidence="18">Heterotetramer with CBR4; contains two molecules of HSD17B8 and CBR4.</text>
</comment>
<evidence type="ECO:0000256" key="6">
    <source>
        <dbReference type="ARBA" id="ARBA00022553"/>
    </source>
</evidence>
<dbReference type="PANTHER" id="PTHR42760:SF83">
    <property type="entry name" value="(3R)-3-HYDROXYACYL-COA DEHYDROGENASE"/>
    <property type="match status" value="1"/>
</dbReference>
<keyword evidence="27" id="KW-1185">Reference proteome</keyword>
<evidence type="ECO:0000256" key="7">
    <source>
        <dbReference type="ARBA" id="ARBA00022832"/>
    </source>
</evidence>
<keyword evidence="5" id="KW-0444">Lipid biosynthesis</keyword>
<dbReference type="FunFam" id="3.40.50.720:FF:000231">
    <property type="entry name" value="Estradiol 17-beta-dehydrogenase 8"/>
    <property type="match status" value="1"/>
</dbReference>
<comment type="catalytic activity">
    <reaction evidence="16">
        <text>17beta-hydroxy-5alpha-androstan-3-one + NAD(+) = 5alpha-androstan-3,17-dione + NADH + H(+)</text>
        <dbReference type="Rhea" id="RHEA:41992"/>
        <dbReference type="ChEBI" id="CHEBI:15378"/>
        <dbReference type="ChEBI" id="CHEBI:15994"/>
        <dbReference type="ChEBI" id="CHEBI:16330"/>
        <dbReference type="ChEBI" id="CHEBI:57540"/>
        <dbReference type="ChEBI" id="CHEBI:57945"/>
    </reaction>
    <physiologicalReaction direction="left-to-right" evidence="16">
        <dbReference type="Rhea" id="RHEA:41993"/>
    </physiologicalReaction>
</comment>
<evidence type="ECO:0000256" key="17">
    <source>
        <dbReference type="ARBA" id="ARBA00052680"/>
    </source>
</evidence>
<dbReference type="GO" id="GO:0047035">
    <property type="term" value="F:testosterone dehydrogenase (NAD+) activity"/>
    <property type="evidence" value="ECO:0007669"/>
    <property type="project" value="UniProtKB-EC"/>
</dbReference>
<comment type="subcellular location">
    <subcellularLocation>
        <location evidence="1">Mitochondrion matrix</location>
    </subcellularLocation>
</comment>
<reference evidence="26" key="1">
    <citation type="submission" date="2023-10" db="EMBL/GenBank/DDBJ databases">
        <title>Genome assemblies of two species of porcelain crab, Petrolisthes cinctipes and Petrolisthes manimaculis (Anomura: Porcellanidae).</title>
        <authorList>
            <person name="Angst P."/>
        </authorList>
    </citation>
    <scope>NUCLEOTIDE SEQUENCE</scope>
    <source>
        <strain evidence="26">PB745_01</strain>
        <tissue evidence="26">Gill</tissue>
    </source>
</reference>
<evidence type="ECO:0000256" key="2">
    <source>
        <dbReference type="ARBA" id="ARBA00005194"/>
    </source>
</evidence>
<keyword evidence="10" id="KW-0443">Lipid metabolism</keyword>
<keyword evidence="8" id="KW-0560">Oxidoreductase</keyword>
<dbReference type="GO" id="GO:0004303">
    <property type="term" value="F:estradiol 17-beta-dehydrogenase [NAD(P)+] activity"/>
    <property type="evidence" value="ECO:0007669"/>
    <property type="project" value="UniProtKB-EC"/>
</dbReference>
<comment type="similarity">
    <text evidence="3">Belongs to the short-chain dehydrogenases/reductases (SDR) family.</text>
</comment>